<gene>
    <name evidence="3" type="ORF">I5907_05225</name>
</gene>
<keyword evidence="4" id="KW-1185">Reference proteome</keyword>
<dbReference type="EMBL" id="JADWYR010000001">
    <property type="protein sequence ID" value="MBG9375624.1"/>
    <property type="molecule type" value="Genomic_DNA"/>
</dbReference>
<feature type="domain" description="DUF5777" evidence="2">
    <location>
        <begin position="49"/>
        <end position="294"/>
    </location>
</feature>
<name>A0A931E7D3_9BACT</name>
<feature type="domain" description="DUF5777" evidence="2">
    <location>
        <begin position="334"/>
        <end position="580"/>
    </location>
</feature>
<feature type="signal peptide" evidence="1">
    <location>
        <begin position="1"/>
        <end position="21"/>
    </location>
</feature>
<evidence type="ECO:0000313" key="4">
    <source>
        <dbReference type="Proteomes" id="UP000628448"/>
    </source>
</evidence>
<sequence length="590" mass="65934">MFQLRSIILLLCVLAGVSVTAQDVNLDSLLDAEMDKKNKSEIQYTDATFKTSRVVNGHSVETTQPGVFDFKISHRFGTLNQGPYELFGLDVASVRIGGEYGVTKRLSVGGGRSSFEKQYDAFLKYRLLWQSTGKRNMPVSLTLLASSMLKTIKDASDTVKRQSSDRYTYAFQALIARKFSSNFSMQLMPTMVHYNIVPTADIPNDLFSIGAAARLKLTQRTSITAEYYYQLPNSKLPGTYNSFSIGYEVETGGHVFQLHLSNSTGMTERTFINETKGRWSKGDIHFGFNVSRVFNVNTHRRKLPDFNAAPANDTATAKSGSLDSAKKHYVENTFSGIRVINGQSVETTQKGVLNFTILHRFGTLNSGFYNAFGLDAASMRIGFDYGITNRLSIGIGRSTFEKQYDGILKYRALWQSEGKNTMPVSLTLASSMVMKTVRYPSTDTVKRYNTDRYSYSFQAIVARKFGNAFSLQLMPTLIHYNVVPAADIPNDIYALGAAARVRVTPSSCLTFEYYYQLPGRKLPGTYNSFSIGYEIETAGHVFQLHATNSTGMTDRTFIAETTGRWSKGDIRFGFNISRVFVVKKARSINE</sequence>
<comment type="caution">
    <text evidence="3">The sequence shown here is derived from an EMBL/GenBank/DDBJ whole genome shotgun (WGS) entry which is preliminary data.</text>
</comment>
<protein>
    <recommendedName>
        <fullName evidence="2">DUF5777 domain-containing protein</fullName>
    </recommendedName>
</protein>
<keyword evidence="1" id="KW-0732">Signal</keyword>
<dbReference type="AlphaFoldDB" id="A0A931E7D3"/>
<dbReference type="InterPro" id="IPR045916">
    <property type="entry name" value="DUF5777"/>
</dbReference>
<dbReference type="Proteomes" id="UP000628448">
    <property type="component" value="Unassembled WGS sequence"/>
</dbReference>
<proteinExistence type="predicted"/>
<evidence type="ECO:0000256" key="1">
    <source>
        <dbReference type="SAM" id="SignalP"/>
    </source>
</evidence>
<dbReference type="RefSeq" id="WP_196989666.1">
    <property type="nucleotide sequence ID" value="NZ_JADWYR010000001.1"/>
</dbReference>
<accession>A0A931E7D3</accession>
<organism evidence="3 4">
    <name type="scientific">Panacibacter microcysteis</name>
    <dbReference type="NCBI Taxonomy" id="2793269"/>
    <lineage>
        <taxon>Bacteria</taxon>
        <taxon>Pseudomonadati</taxon>
        <taxon>Bacteroidota</taxon>
        <taxon>Chitinophagia</taxon>
        <taxon>Chitinophagales</taxon>
        <taxon>Chitinophagaceae</taxon>
        <taxon>Panacibacter</taxon>
    </lineage>
</organism>
<feature type="chain" id="PRO_5037658365" description="DUF5777 domain-containing protein" evidence="1">
    <location>
        <begin position="22"/>
        <end position="590"/>
    </location>
</feature>
<evidence type="ECO:0000259" key="2">
    <source>
        <dbReference type="Pfam" id="PF19089"/>
    </source>
</evidence>
<evidence type="ECO:0000313" key="3">
    <source>
        <dbReference type="EMBL" id="MBG9375624.1"/>
    </source>
</evidence>
<dbReference type="Pfam" id="PF19089">
    <property type="entry name" value="DUF5777"/>
    <property type="match status" value="2"/>
</dbReference>
<reference evidence="3" key="1">
    <citation type="submission" date="2020-11" db="EMBL/GenBank/DDBJ databases">
        <title>Bacterial whole genome sequence for Panacibacter sp. DH6.</title>
        <authorList>
            <person name="Le V."/>
            <person name="Ko S."/>
            <person name="Ahn C.-Y."/>
            <person name="Oh H.-M."/>
        </authorList>
    </citation>
    <scope>NUCLEOTIDE SEQUENCE</scope>
    <source>
        <strain evidence="3">DH6</strain>
    </source>
</reference>